<comment type="caution">
    <text evidence="2">The sequence shown here is derived from an EMBL/GenBank/DDBJ whole genome shotgun (WGS) entry which is preliminary data.</text>
</comment>
<dbReference type="OMA" id="LECANHT"/>
<feature type="domain" description="Mutator-like transposase" evidence="1">
    <location>
        <begin position="91"/>
        <end position="229"/>
    </location>
</feature>
<protein>
    <recommendedName>
        <fullName evidence="1">Mutator-like transposase domain-containing protein</fullName>
    </recommendedName>
</protein>
<gene>
    <name evidence="2" type="ORF">Fcan01_04504</name>
</gene>
<proteinExistence type="predicted"/>
<name>A0A226EQY6_FOLCA</name>
<dbReference type="EMBL" id="LNIX01000002">
    <property type="protein sequence ID" value="OXA59557.1"/>
    <property type="molecule type" value="Genomic_DNA"/>
</dbReference>
<dbReference type="AlphaFoldDB" id="A0A226EQY6"/>
<evidence type="ECO:0000259" key="1">
    <source>
        <dbReference type="Pfam" id="PF20700"/>
    </source>
</evidence>
<evidence type="ECO:0000313" key="2">
    <source>
        <dbReference type="EMBL" id="OXA59557.1"/>
    </source>
</evidence>
<reference evidence="2 3" key="1">
    <citation type="submission" date="2015-12" db="EMBL/GenBank/DDBJ databases">
        <title>The genome of Folsomia candida.</title>
        <authorList>
            <person name="Faddeeva A."/>
            <person name="Derks M.F."/>
            <person name="Anvar Y."/>
            <person name="Smit S."/>
            <person name="Van Straalen N."/>
            <person name="Roelofs D."/>
        </authorList>
    </citation>
    <scope>NUCLEOTIDE SEQUENCE [LARGE SCALE GENOMIC DNA]</scope>
    <source>
        <strain evidence="2 3">VU population</strain>
        <tissue evidence="2">Whole body</tissue>
    </source>
</reference>
<organism evidence="2 3">
    <name type="scientific">Folsomia candida</name>
    <name type="common">Springtail</name>
    <dbReference type="NCBI Taxonomy" id="158441"/>
    <lineage>
        <taxon>Eukaryota</taxon>
        <taxon>Metazoa</taxon>
        <taxon>Ecdysozoa</taxon>
        <taxon>Arthropoda</taxon>
        <taxon>Hexapoda</taxon>
        <taxon>Collembola</taxon>
        <taxon>Entomobryomorpha</taxon>
        <taxon>Isotomoidea</taxon>
        <taxon>Isotomidae</taxon>
        <taxon>Proisotominae</taxon>
        <taxon>Folsomia</taxon>
    </lineage>
</organism>
<keyword evidence="3" id="KW-1185">Reference proteome</keyword>
<accession>A0A226EQY6</accession>
<dbReference type="Proteomes" id="UP000198287">
    <property type="component" value="Unassembled WGS sequence"/>
</dbReference>
<dbReference type="OrthoDB" id="6779242at2759"/>
<feature type="domain" description="Mutator-like transposase" evidence="1">
    <location>
        <begin position="13"/>
        <end position="87"/>
    </location>
</feature>
<evidence type="ECO:0000313" key="3">
    <source>
        <dbReference type="Proteomes" id="UP000198287"/>
    </source>
</evidence>
<sequence>MLLKFKNAQNCILKQNGEYVKKLAIERGYLVIVAGKEMPAVNVVVDGSWSKRTYGHGHDSNTGMAVIIEEDTKLVLWIGTRNKYCRQYPPKSMESEIIVEGFNKSIEFHGLVYQNVIGDGDSSVYHEILNRVQYPNIMVRKFECVNHALKNVKKPLIESSNNTKHKLELRKILKPKIERIATAAASAIIYNHEHQYDEVPTTSLTLREDIINIPNHVFGSHHKCKEYFCGQKDEPDDTVLLLIWQEIKKACENLANKSGRLIQNKNSNLCEGFMAQVSKFLQGKRLNVSQKNGYEIRVLSALFAYQFGPFWLAGVTKALGRNQHPKIWIDLSRQNLWNSKLMIIEQED</sequence>
<dbReference type="InterPro" id="IPR049012">
    <property type="entry name" value="Mutator_transp_dom"/>
</dbReference>
<dbReference type="Pfam" id="PF20700">
    <property type="entry name" value="Mutator"/>
    <property type="match status" value="2"/>
</dbReference>